<protein>
    <submittedName>
        <fullName evidence="2">Uncharacterized protein LOC113468630</fullName>
    </submittedName>
</protein>
<dbReference type="PaxDb" id="121845-A0A3Q0IZ83"/>
<dbReference type="GeneID" id="113468630"/>
<reference evidence="2" key="1">
    <citation type="submission" date="2025-08" db="UniProtKB">
        <authorList>
            <consortium name="RefSeq"/>
        </authorList>
    </citation>
    <scope>IDENTIFICATION</scope>
</reference>
<sequence length="173" mass="20145">MIPIDKIQIRRCPLIQISQFFSTVGHDISHARTSDFIQLLPTTQQCCVYVLKQPPIPSATTPWVLRLPLVILLCRLIRHIERMLMHTHPEDILRRLHVREYKVHNVVIRVTRLNTKVLLVIENVRDFRPLVKLRAVGPADNNSFECDTQDGFQPMFILHEKRLLSVAIQLLCC</sequence>
<dbReference type="KEGG" id="dci:113468630"/>
<accession>A0A3Q0IZ83</accession>
<keyword evidence="1" id="KW-1185">Reference proteome</keyword>
<dbReference type="RefSeq" id="XP_026681504.1">
    <property type="nucleotide sequence ID" value="XM_026825703.1"/>
</dbReference>
<evidence type="ECO:0000313" key="2">
    <source>
        <dbReference type="RefSeq" id="XP_026681504.1"/>
    </source>
</evidence>
<dbReference type="Proteomes" id="UP000079169">
    <property type="component" value="Unplaced"/>
</dbReference>
<organism evidence="1 2">
    <name type="scientific">Diaphorina citri</name>
    <name type="common">Asian citrus psyllid</name>
    <dbReference type="NCBI Taxonomy" id="121845"/>
    <lineage>
        <taxon>Eukaryota</taxon>
        <taxon>Metazoa</taxon>
        <taxon>Ecdysozoa</taxon>
        <taxon>Arthropoda</taxon>
        <taxon>Hexapoda</taxon>
        <taxon>Insecta</taxon>
        <taxon>Pterygota</taxon>
        <taxon>Neoptera</taxon>
        <taxon>Paraneoptera</taxon>
        <taxon>Hemiptera</taxon>
        <taxon>Sternorrhyncha</taxon>
        <taxon>Psylloidea</taxon>
        <taxon>Psyllidae</taxon>
        <taxon>Diaphorininae</taxon>
        <taxon>Diaphorina</taxon>
    </lineage>
</organism>
<evidence type="ECO:0000313" key="1">
    <source>
        <dbReference type="Proteomes" id="UP000079169"/>
    </source>
</evidence>
<dbReference type="AlphaFoldDB" id="A0A3Q0IZ83"/>
<name>A0A3Q0IZ83_DIACI</name>
<gene>
    <name evidence="2" type="primary">LOC113468630</name>
</gene>
<proteinExistence type="predicted"/>